<evidence type="ECO:0000313" key="12">
    <source>
        <dbReference type="Proteomes" id="UP000612808"/>
    </source>
</evidence>
<dbReference type="InterPro" id="IPR001091">
    <property type="entry name" value="RM_Methyltransferase"/>
</dbReference>
<dbReference type="InterPro" id="IPR017985">
    <property type="entry name" value="MeTrfase_CN4_CS"/>
</dbReference>
<dbReference type="Gene3D" id="3.40.50.150">
    <property type="entry name" value="Vaccinia Virus protein VP39"/>
    <property type="match status" value="1"/>
</dbReference>
<dbReference type="EMBL" id="BOMB01000006">
    <property type="protein sequence ID" value="GID10233.1"/>
    <property type="molecule type" value="Genomic_DNA"/>
</dbReference>
<keyword evidence="5" id="KW-0680">Restriction system</keyword>
<dbReference type="GO" id="GO:0008170">
    <property type="term" value="F:N-methyltransferase activity"/>
    <property type="evidence" value="ECO:0007669"/>
    <property type="project" value="InterPro"/>
</dbReference>
<dbReference type="PROSITE" id="PS00093">
    <property type="entry name" value="N4_MTASE"/>
    <property type="match status" value="1"/>
</dbReference>
<reference evidence="11" key="1">
    <citation type="submission" date="2021-01" db="EMBL/GenBank/DDBJ databases">
        <title>Whole genome shotgun sequence of Actinocatenispora rupis NBRC 107355.</title>
        <authorList>
            <person name="Komaki H."/>
            <person name="Tamura T."/>
        </authorList>
    </citation>
    <scope>NUCLEOTIDE SEQUENCE</scope>
    <source>
        <strain evidence="11">NBRC 107355</strain>
    </source>
</reference>
<dbReference type="Pfam" id="PF01555">
    <property type="entry name" value="N6_N4_Mtase"/>
    <property type="match status" value="1"/>
</dbReference>
<feature type="domain" description="DNA methylase N-4/N-6" evidence="10">
    <location>
        <begin position="48"/>
        <end position="291"/>
    </location>
</feature>
<dbReference type="RefSeq" id="WP_203655441.1">
    <property type="nucleotide sequence ID" value="NZ_BAAAZM010000002.1"/>
</dbReference>
<dbReference type="InterPro" id="IPR002941">
    <property type="entry name" value="DNA_methylase_N4/N6"/>
</dbReference>
<evidence type="ECO:0000256" key="2">
    <source>
        <dbReference type="ARBA" id="ARBA00022603"/>
    </source>
</evidence>
<evidence type="ECO:0000256" key="9">
    <source>
        <dbReference type="SAM" id="MobiDB-lite"/>
    </source>
</evidence>
<keyword evidence="12" id="KW-1185">Reference proteome</keyword>
<accession>A0A8J3J8C0</accession>
<dbReference type="PRINTS" id="PR00508">
    <property type="entry name" value="S21N4MTFRASE"/>
</dbReference>
<evidence type="ECO:0000256" key="7">
    <source>
        <dbReference type="ARBA" id="ARBA00049120"/>
    </source>
</evidence>
<name>A0A8J3J8C0_9ACTN</name>
<evidence type="ECO:0000256" key="6">
    <source>
        <dbReference type="ARBA" id="ARBA00023125"/>
    </source>
</evidence>
<dbReference type="GO" id="GO:0003677">
    <property type="term" value="F:DNA binding"/>
    <property type="evidence" value="ECO:0007669"/>
    <property type="project" value="UniProtKB-KW"/>
</dbReference>
<comment type="similarity">
    <text evidence="1">Belongs to the N(4)/N(6)-methyltransferase family. N(4) subfamily.</text>
</comment>
<dbReference type="GO" id="GO:0009307">
    <property type="term" value="P:DNA restriction-modification system"/>
    <property type="evidence" value="ECO:0007669"/>
    <property type="project" value="UniProtKB-KW"/>
</dbReference>
<sequence length="306" mass="34054">MSHTPTPQPARRRHPHGAAPAPYHHDNDTTLYVGDARQILAALPDAHVQAVVTSPPYWGLRHYQAGPGEYGHEPTIDDYIHQLRSVFAEAARVLAPGGTCWLNLGDTYGGSWGNYIAPGHHTRRSHQPSIRHQRYGTHRPPGSRHTYKSLAGVPWRTALALADDGWILRNAIIWHRPNATPTSAADRLHNRHETLFLLTRDRHYTFDRDALRTLAGPESAGDVWRIPIRPSRSGHPAEASRELCDRIIAAATRPGEVVCDPFSGAGTTGHAALAAGRRYLGIDLNPDYHHQFLTTHQQHHHDRSTP</sequence>
<evidence type="ECO:0000256" key="5">
    <source>
        <dbReference type="ARBA" id="ARBA00022747"/>
    </source>
</evidence>
<evidence type="ECO:0000256" key="3">
    <source>
        <dbReference type="ARBA" id="ARBA00022679"/>
    </source>
</evidence>
<keyword evidence="6" id="KW-0238">DNA-binding</keyword>
<dbReference type="AlphaFoldDB" id="A0A8J3J8C0"/>
<dbReference type="EC" id="2.1.1.-" evidence="8"/>
<keyword evidence="3" id="KW-0808">Transferase</keyword>
<dbReference type="InterPro" id="IPR029063">
    <property type="entry name" value="SAM-dependent_MTases_sf"/>
</dbReference>
<protein>
    <recommendedName>
        <fullName evidence="8">Methyltransferase</fullName>
        <ecNumber evidence="8">2.1.1.-</ecNumber>
    </recommendedName>
</protein>
<evidence type="ECO:0000256" key="4">
    <source>
        <dbReference type="ARBA" id="ARBA00022691"/>
    </source>
</evidence>
<comment type="catalytic activity">
    <reaction evidence="7">
        <text>a 2'-deoxycytidine in DNA + S-adenosyl-L-methionine = an N(4)-methyl-2'-deoxycytidine in DNA + S-adenosyl-L-homocysteine + H(+)</text>
        <dbReference type="Rhea" id="RHEA:16857"/>
        <dbReference type="Rhea" id="RHEA-COMP:11369"/>
        <dbReference type="Rhea" id="RHEA-COMP:13674"/>
        <dbReference type="ChEBI" id="CHEBI:15378"/>
        <dbReference type="ChEBI" id="CHEBI:57856"/>
        <dbReference type="ChEBI" id="CHEBI:59789"/>
        <dbReference type="ChEBI" id="CHEBI:85452"/>
        <dbReference type="ChEBI" id="CHEBI:137933"/>
        <dbReference type="EC" id="2.1.1.113"/>
    </reaction>
</comment>
<proteinExistence type="inferred from homology"/>
<organism evidence="11 12">
    <name type="scientific">Actinocatenispora rupis</name>
    <dbReference type="NCBI Taxonomy" id="519421"/>
    <lineage>
        <taxon>Bacteria</taxon>
        <taxon>Bacillati</taxon>
        <taxon>Actinomycetota</taxon>
        <taxon>Actinomycetes</taxon>
        <taxon>Micromonosporales</taxon>
        <taxon>Micromonosporaceae</taxon>
        <taxon>Actinocatenispora</taxon>
    </lineage>
</organism>
<evidence type="ECO:0000313" key="11">
    <source>
        <dbReference type="EMBL" id="GID10233.1"/>
    </source>
</evidence>
<dbReference type="SUPFAM" id="SSF53335">
    <property type="entry name" value="S-adenosyl-L-methionine-dependent methyltransferases"/>
    <property type="match status" value="1"/>
</dbReference>
<dbReference type="GO" id="GO:0032259">
    <property type="term" value="P:methylation"/>
    <property type="evidence" value="ECO:0007669"/>
    <property type="project" value="UniProtKB-KW"/>
</dbReference>
<evidence type="ECO:0000256" key="1">
    <source>
        <dbReference type="ARBA" id="ARBA00010203"/>
    </source>
</evidence>
<keyword evidence="4" id="KW-0949">S-adenosyl-L-methionine</keyword>
<dbReference type="GO" id="GO:0015667">
    <property type="term" value="F:site-specific DNA-methyltransferase (cytosine-N4-specific) activity"/>
    <property type="evidence" value="ECO:0007669"/>
    <property type="project" value="UniProtKB-EC"/>
</dbReference>
<evidence type="ECO:0000256" key="8">
    <source>
        <dbReference type="RuleBase" id="RU362026"/>
    </source>
</evidence>
<gene>
    <name evidence="11" type="primary">yhdJ</name>
    <name evidence="11" type="ORF">Aru02nite_11220</name>
</gene>
<feature type="region of interest" description="Disordered" evidence="9">
    <location>
        <begin position="122"/>
        <end position="143"/>
    </location>
</feature>
<comment type="caution">
    <text evidence="11">The sequence shown here is derived from an EMBL/GenBank/DDBJ whole genome shotgun (WGS) entry which is preliminary data.</text>
</comment>
<evidence type="ECO:0000259" key="10">
    <source>
        <dbReference type="Pfam" id="PF01555"/>
    </source>
</evidence>
<dbReference type="Proteomes" id="UP000612808">
    <property type="component" value="Unassembled WGS sequence"/>
</dbReference>
<keyword evidence="2 11" id="KW-0489">Methyltransferase</keyword>
<feature type="region of interest" description="Disordered" evidence="9">
    <location>
        <begin position="1"/>
        <end position="26"/>
    </location>
</feature>